<feature type="chain" id="PRO_5008059447" description="BED-type domain-containing protein" evidence="1">
    <location>
        <begin position="17"/>
        <end position="75"/>
    </location>
</feature>
<reference evidence="2 3" key="1">
    <citation type="submission" date="2016-05" db="EMBL/GenBank/DDBJ databases">
        <title>Comparative analysis of secretome profiles of manganese(II)-oxidizing ascomycete fungi.</title>
        <authorList>
            <consortium name="DOE Joint Genome Institute"/>
            <person name="Zeiner C.A."/>
            <person name="Purvine S.O."/>
            <person name="Zink E.M."/>
            <person name="Wu S."/>
            <person name="Pasa-Tolic L."/>
            <person name="Chaput D.L."/>
            <person name="Haridas S."/>
            <person name="Grigoriev I.V."/>
            <person name="Santelli C.M."/>
            <person name="Hansel C.M."/>
        </authorList>
    </citation>
    <scope>NUCLEOTIDE SEQUENCE [LARGE SCALE GENOMIC DNA]</scope>
    <source>
        <strain evidence="2 3">SRC1lrK2f</strain>
    </source>
</reference>
<gene>
    <name evidence="2" type="ORF">CC77DRAFT_207352</name>
</gene>
<organism evidence="2 3">
    <name type="scientific">Alternaria alternata</name>
    <name type="common">Alternaria rot fungus</name>
    <name type="synonym">Torula alternata</name>
    <dbReference type="NCBI Taxonomy" id="5599"/>
    <lineage>
        <taxon>Eukaryota</taxon>
        <taxon>Fungi</taxon>
        <taxon>Dikarya</taxon>
        <taxon>Ascomycota</taxon>
        <taxon>Pezizomycotina</taxon>
        <taxon>Dothideomycetes</taxon>
        <taxon>Pleosporomycetidae</taxon>
        <taxon>Pleosporales</taxon>
        <taxon>Pleosporineae</taxon>
        <taxon>Pleosporaceae</taxon>
        <taxon>Alternaria</taxon>
        <taxon>Alternaria sect. Alternaria</taxon>
        <taxon>Alternaria alternata complex</taxon>
    </lineage>
</organism>
<proteinExistence type="predicted"/>
<feature type="signal peptide" evidence="1">
    <location>
        <begin position="1"/>
        <end position="16"/>
    </location>
</feature>
<name>A0A177DHC6_ALTAL</name>
<dbReference type="EMBL" id="KV441483">
    <property type="protein sequence ID" value="OAG18707.1"/>
    <property type="molecule type" value="Genomic_DNA"/>
</dbReference>
<dbReference type="RefSeq" id="XP_018384128.1">
    <property type="nucleotide sequence ID" value="XM_018530637.1"/>
</dbReference>
<dbReference type="AlphaFoldDB" id="A0A177DHC6"/>
<keyword evidence="1" id="KW-0732">Signal</keyword>
<dbReference type="KEGG" id="aalt:CC77DRAFT_207352"/>
<dbReference type="VEuPathDB" id="FungiDB:CC77DRAFT_207352"/>
<accession>A0A177DHC6</accession>
<evidence type="ECO:0008006" key="4">
    <source>
        <dbReference type="Google" id="ProtNLM"/>
    </source>
</evidence>
<evidence type="ECO:0000313" key="2">
    <source>
        <dbReference type="EMBL" id="OAG18707.1"/>
    </source>
</evidence>
<dbReference type="Proteomes" id="UP000077248">
    <property type="component" value="Unassembled WGS sequence"/>
</dbReference>
<keyword evidence="3" id="KW-1185">Reference proteome</keyword>
<evidence type="ECO:0000256" key="1">
    <source>
        <dbReference type="SAM" id="SignalP"/>
    </source>
</evidence>
<protein>
    <recommendedName>
        <fullName evidence="4">BED-type domain-containing protein</fullName>
    </recommendedName>
</protein>
<sequence>MKRYSLFCNLIGLAYCETIVSRICTFCRMYRIGEHTWLRFRTHFRNSRHRQLGTGGGADHRHFALENTNIDLESV</sequence>
<evidence type="ECO:0000313" key="3">
    <source>
        <dbReference type="Proteomes" id="UP000077248"/>
    </source>
</evidence>
<dbReference type="GeneID" id="29116231"/>